<reference evidence="1" key="1">
    <citation type="submission" date="2019-11" db="UniProtKB">
        <authorList>
            <consortium name="WormBaseParasite"/>
        </authorList>
    </citation>
    <scope>IDENTIFICATION</scope>
</reference>
<protein>
    <submittedName>
        <fullName evidence="1">cDNA</fullName>
    </submittedName>
</protein>
<name>A0A5K3FSY8_MESCO</name>
<accession>A0A5K3FSY8</accession>
<evidence type="ECO:0000313" key="1">
    <source>
        <dbReference type="WBParaSite" id="MCU_010994-RA"/>
    </source>
</evidence>
<organism evidence="1">
    <name type="scientific">Mesocestoides corti</name>
    <name type="common">Flatworm</name>
    <dbReference type="NCBI Taxonomy" id="53468"/>
    <lineage>
        <taxon>Eukaryota</taxon>
        <taxon>Metazoa</taxon>
        <taxon>Spiralia</taxon>
        <taxon>Lophotrochozoa</taxon>
        <taxon>Platyhelminthes</taxon>
        <taxon>Cestoda</taxon>
        <taxon>Eucestoda</taxon>
        <taxon>Cyclophyllidea</taxon>
        <taxon>Mesocestoididae</taxon>
        <taxon>Mesocestoides</taxon>
    </lineage>
</organism>
<sequence length="109" mass="12065">MDLNLPGYVNSPSRLLFLITPKWVACTPLRPCPILVLMWVCDLGQPALHPSLLYPQATRVDDSRPLTPLLHMQTHNSLPASRAYTIPPPLGLPPPLSPGGWHLCTHHQP</sequence>
<dbReference type="AlphaFoldDB" id="A0A5K3FSY8"/>
<proteinExistence type="predicted"/>
<dbReference type="WBParaSite" id="MCU_010994-RA">
    <property type="protein sequence ID" value="MCU_010994-RA"/>
    <property type="gene ID" value="MCU_010994"/>
</dbReference>